<keyword evidence="1" id="KW-0472">Membrane</keyword>
<name>A0ABR7EJ68_9FIRM</name>
<evidence type="ECO:0000256" key="1">
    <source>
        <dbReference type="SAM" id="Phobius"/>
    </source>
</evidence>
<comment type="caution">
    <text evidence="2">The sequence shown here is derived from an EMBL/GenBank/DDBJ whole genome shotgun (WGS) entry which is preliminary data.</text>
</comment>
<feature type="transmembrane region" description="Helical" evidence="1">
    <location>
        <begin position="7"/>
        <end position="29"/>
    </location>
</feature>
<keyword evidence="3" id="KW-1185">Reference proteome</keyword>
<evidence type="ECO:0000313" key="3">
    <source>
        <dbReference type="Proteomes" id="UP000606889"/>
    </source>
</evidence>
<protein>
    <recommendedName>
        <fullName evidence="4">Bacterial Pleckstrin homology domain-containing protein</fullName>
    </recommendedName>
</protein>
<dbReference type="PROSITE" id="PS51257">
    <property type="entry name" value="PROKAR_LIPOPROTEIN"/>
    <property type="match status" value="1"/>
</dbReference>
<keyword evidence="1" id="KW-1133">Transmembrane helix</keyword>
<sequence>MEKRSPKITLATILVTAIVLAVVACMFIYGEEPLSVGVEGDEIVIRGMYGLSVPLADVESASLAEQSIGEMFPHATRTNGYGGFGGTLKGTFHSDGAGSFMVFAGEGAAPTLRIARKDAMDIYISFPDEKKTRALYDRLQERLS</sequence>
<keyword evidence="1" id="KW-0812">Transmembrane</keyword>
<organism evidence="2 3">
    <name type="scientific">Christensenella tenuis</name>
    <dbReference type="NCBI Taxonomy" id="2763033"/>
    <lineage>
        <taxon>Bacteria</taxon>
        <taxon>Bacillati</taxon>
        <taxon>Bacillota</taxon>
        <taxon>Clostridia</taxon>
        <taxon>Christensenellales</taxon>
        <taxon>Christensenellaceae</taxon>
        <taxon>Christensenella</taxon>
    </lineage>
</organism>
<evidence type="ECO:0008006" key="4">
    <source>
        <dbReference type="Google" id="ProtNLM"/>
    </source>
</evidence>
<evidence type="ECO:0000313" key="2">
    <source>
        <dbReference type="EMBL" id="MBC5649059.1"/>
    </source>
</evidence>
<proteinExistence type="predicted"/>
<dbReference type="Proteomes" id="UP000606889">
    <property type="component" value="Unassembled WGS sequence"/>
</dbReference>
<gene>
    <name evidence="2" type="ORF">H8S18_11980</name>
</gene>
<accession>A0ABR7EJ68</accession>
<dbReference type="EMBL" id="JACOON010000006">
    <property type="protein sequence ID" value="MBC5649059.1"/>
    <property type="molecule type" value="Genomic_DNA"/>
</dbReference>
<dbReference type="RefSeq" id="WP_186858503.1">
    <property type="nucleotide sequence ID" value="NZ_JACOON010000006.1"/>
</dbReference>
<reference evidence="2 3" key="1">
    <citation type="submission" date="2020-08" db="EMBL/GenBank/DDBJ databases">
        <title>Genome public.</title>
        <authorList>
            <person name="Liu C."/>
            <person name="Sun Q."/>
        </authorList>
    </citation>
    <scope>NUCLEOTIDE SEQUENCE [LARGE SCALE GENOMIC DNA]</scope>
    <source>
        <strain evidence="2 3">NSJ-35</strain>
    </source>
</reference>